<gene>
    <name evidence="1" type="ORF">H261_20989</name>
</gene>
<keyword evidence="2" id="KW-1185">Reference proteome</keyword>
<dbReference type="Proteomes" id="UP000011744">
    <property type="component" value="Unassembled WGS sequence"/>
</dbReference>
<dbReference type="EMBL" id="AONQ01000094">
    <property type="protein sequence ID" value="EME67918.1"/>
    <property type="molecule type" value="Genomic_DNA"/>
</dbReference>
<evidence type="ECO:0000313" key="2">
    <source>
        <dbReference type="Proteomes" id="UP000011744"/>
    </source>
</evidence>
<organism evidence="1 2">
    <name type="scientific">Paramagnetospirillum caucaseum</name>
    <dbReference type="NCBI Taxonomy" id="1244869"/>
    <lineage>
        <taxon>Bacteria</taxon>
        <taxon>Pseudomonadati</taxon>
        <taxon>Pseudomonadota</taxon>
        <taxon>Alphaproteobacteria</taxon>
        <taxon>Rhodospirillales</taxon>
        <taxon>Magnetospirillaceae</taxon>
        <taxon>Paramagnetospirillum</taxon>
    </lineage>
</organism>
<dbReference type="STRING" id="1244869.H261_20989"/>
<dbReference type="PATRIC" id="fig|1244869.3.peg.4151"/>
<protein>
    <submittedName>
        <fullName evidence="1">Cell wall-associated hydrolase</fullName>
    </submittedName>
</protein>
<sequence length="72" mass="6645">MAVAGQDTVSAGQTGGTLILAAGPAIAVTTHAAGDSVTIAVDESALADLIGQGTAGLPTAAAMHAMAAALSA</sequence>
<keyword evidence="1" id="KW-0378">Hydrolase</keyword>
<accession>M3A4Z4</accession>
<name>M3A4Z4_9PROT</name>
<reference evidence="1 2" key="1">
    <citation type="journal article" date="2014" name="Genome Announc.">
        <title>Draft Genome Sequence of Magnetospirillum sp. Strain SO-1, a Freshwater Magnetotactic Bacterium Isolated from the Ol'khovka River, Russia.</title>
        <authorList>
            <person name="Grouzdev D.S."/>
            <person name="Dziuba M.V."/>
            <person name="Sukhacheva M.S."/>
            <person name="Mardanov A.V."/>
            <person name="Beletskiy A.V."/>
            <person name="Kuznetsov B.B."/>
            <person name="Skryabin K.G."/>
        </authorList>
    </citation>
    <scope>NUCLEOTIDE SEQUENCE [LARGE SCALE GENOMIC DNA]</scope>
    <source>
        <strain evidence="1 2">SO-1</strain>
    </source>
</reference>
<comment type="caution">
    <text evidence="1">The sequence shown here is derived from an EMBL/GenBank/DDBJ whole genome shotgun (WGS) entry which is preliminary data.</text>
</comment>
<proteinExistence type="predicted"/>
<dbReference type="GO" id="GO:0016787">
    <property type="term" value="F:hydrolase activity"/>
    <property type="evidence" value="ECO:0007669"/>
    <property type="project" value="UniProtKB-KW"/>
</dbReference>
<dbReference type="AlphaFoldDB" id="M3A4Z4"/>
<evidence type="ECO:0000313" key="1">
    <source>
        <dbReference type="EMBL" id="EME67918.1"/>
    </source>
</evidence>